<dbReference type="EMBL" id="AVQD01000003">
    <property type="protein sequence ID" value="KOA42950.1"/>
    <property type="molecule type" value="Genomic_DNA"/>
</dbReference>
<comment type="caution">
    <text evidence="3">The sequence shown here is derived from an EMBL/GenBank/DDBJ whole genome shotgun (WGS) entry which is preliminary data.</text>
</comment>
<reference evidence="3 4" key="1">
    <citation type="journal article" date="2015" name="Int J Genomics">
        <title>Comparative Genomics Revealed Genetic Diversity and Species/Strain-Level Differences in Carbohydrate Metabolism of Three Probiotic Bifidobacterial Species.</title>
        <authorList>
            <person name="Odamaki T."/>
            <person name="Horigome A."/>
            <person name="Sugahara H."/>
            <person name="Hashikura N."/>
            <person name="Minami J."/>
            <person name="Xiao J.Z."/>
            <person name="Abe F."/>
        </authorList>
    </citation>
    <scope>NUCLEOTIDE SEQUENCE [LARGE SCALE GENOMIC DNA]</scope>
    <source>
        <strain evidence="3 4">MCC 1128</strain>
    </source>
</reference>
<evidence type="ECO:0000259" key="2">
    <source>
        <dbReference type="SMART" id="SM01095"/>
    </source>
</evidence>
<protein>
    <submittedName>
        <fullName evidence="3">Lysozyme</fullName>
    </submittedName>
</protein>
<evidence type="ECO:0000313" key="3">
    <source>
        <dbReference type="EMBL" id="KOA42950.1"/>
    </source>
</evidence>
<dbReference type="AlphaFoldDB" id="A0A0L7B620"/>
<feature type="domain" description="Cpl-7 lysozyme C-terminal" evidence="2">
    <location>
        <begin position="60"/>
        <end position="98"/>
    </location>
</feature>
<evidence type="ECO:0000313" key="4">
    <source>
        <dbReference type="Proteomes" id="UP000037193"/>
    </source>
</evidence>
<dbReference type="InterPro" id="IPR013168">
    <property type="entry name" value="Cpl_7_lyso_C"/>
</dbReference>
<dbReference type="Pfam" id="PF08230">
    <property type="entry name" value="CW_7"/>
    <property type="match status" value="1"/>
</dbReference>
<feature type="chain" id="PRO_5005570762" evidence="1">
    <location>
        <begin position="26"/>
        <end position="204"/>
    </location>
</feature>
<dbReference type="PATRIC" id="fig|1365965.3.peg.388"/>
<dbReference type="RefSeq" id="WP_052789112.1">
    <property type="nucleotide sequence ID" value="NZ_AVQD01000003.1"/>
</dbReference>
<gene>
    <name evidence="3" type="ORF">BBM1128_01935</name>
</gene>
<evidence type="ECO:0000256" key="1">
    <source>
        <dbReference type="SAM" id="SignalP"/>
    </source>
</evidence>
<proteinExistence type="predicted"/>
<keyword evidence="1" id="KW-0732">Signal</keyword>
<sequence>MRKKFVAAVAAFAALCGMVSVPANAAETTQPIREDVTPHVLVPIPVPESKLVSEPEPVDIDALAAAVIRGEYGDGEARRAALGDNYDAVQARVNELVPVAAPVVSQPVQAAPVVSQSVQSAPAQSVSQAAPRSYTFEDVYNLAVNSPYCELEDGSDLPQCYWHDGAGDGSEPPYTDIVYMPDGYGYQAHEDTMTVSVFVRNPWM</sequence>
<accession>A0A0L7B620</accession>
<name>A0A0L7B620_BIFBR</name>
<dbReference type="Proteomes" id="UP000037193">
    <property type="component" value="Unassembled WGS sequence"/>
</dbReference>
<feature type="signal peptide" evidence="1">
    <location>
        <begin position="1"/>
        <end position="25"/>
    </location>
</feature>
<organism evidence="3 4">
    <name type="scientific">Bifidobacterium breve MCC 1128</name>
    <dbReference type="NCBI Taxonomy" id="1365965"/>
    <lineage>
        <taxon>Bacteria</taxon>
        <taxon>Bacillati</taxon>
        <taxon>Actinomycetota</taxon>
        <taxon>Actinomycetes</taxon>
        <taxon>Bifidobacteriales</taxon>
        <taxon>Bifidobacteriaceae</taxon>
        <taxon>Bifidobacterium</taxon>
    </lineage>
</organism>
<dbReference type="SMART" id="SM01095">
    <property type="entry name" value="Cpl-7"/>
    <property type="match status" value="1"/>
</dbReference>